<protein>
    <submittedName>
        <fullName evidence="1">Uncharacterized protein</fullName>
    </submittedName>
</protein>
<dbReference type="AlphaFoldDB" id="U2F0V6"/>
<name>U2F0V6_9BACT</name>
<accession>U2F0V6</accession>
<sequence length="73" mass="8052">MDENSPDEIKQVIEVIKKYATITQDLPLKNEQIKEKSSLKLASIRPVLRDVKEGAELVVAGSQLFAIIAGLFA</sequence>
<comment type="caution">
    <text evidence="1">The sequence shown here is derived from an EMBL/GenBank/DDBJ whole genome shotgun (WGS) entry which is preliminary data.</text>
</comment>
<reference evidence="1 2" key="1">
    <citation type="journal article" date="2013" name="BMC Genomics">
        <title>Comparative genomics of Campylobacter concisus isolates reveals genetic diversity and provides insights into disease association.</title>
        <authorList>
            <person name="Deshpande N.P."/>
            <person name="Kaakoush N.O."/>
            <person name="Wilkins M.R."/>
            <person name="Mitchell H.M."/>
        </authorList>
    </citation>
    <scope>NUCLEOTIDE SEQUENCE [LARGE SCALE GENOMIC DNA]</scope>
    <source>
        <strain evidence="1 2">UNSW3</strain>
    </source>
</reference>
<organism evidence="1 2">
    <name type="scientific">Campylobacter concisus UNSW3</name>
    <dbReference type="NCBI Taxonomy" id="1242966"/>
    <lineage>
        <taxon>Bacteria</taxon>
        <taxon>Pseudomonadati</taxon>
        <taxon>Campylobacterota</taxon>
        <taxon>Epsilonproteobacteria</taxon>
        <taxon>Campylobacterales</taxon>
        <taxon>Campylobacteraceae</taxon>
        <taxon>Campylobacter</taxon>
    </lineage>
</organism>
<evidence type="ECO:0000313" key="1">
    <source>
        <dbReference type="EMBL" id="ERJ23842.1"/>
    </source>
</evidence>
<dbReference type="EMBL" id="ANNE01000003">
    <property type="protein sequence ID" value="ERJ23842.1"/>
    <property type="molecule type" value="Genomic_DNA"/>
</dbReference>
<proteinExistence type="predicted"/>
<dbReference type="Proteomes" id="UP000016636">
    <property type="component" value="Unassembled WGS sequence"/>
</dbReference>
<dbReference type="PATRIC" id="fig|1242966.3.peg.485"/>
<dbReference type="RefSeq" id="WP_021084086.1">
    <property type="nucleotide sequence ID" value="NZ_ANNE01000003.1"/>
</dbReference>
<evidence type="ECO:0000313" key="2">
    <source>
        <dbReference type="Proteomes" id="UP000016636"/>
    </source>
</evidence>
<gene>
    <name evidence="1" type="ORF">UNSW3_1217</name>
</gene>